<dbReference type="InterPro" id="IPR016024">
    <property type="entry name" value="ARM-type_fold"/>
</dbReference>
<dbReference type="InterPro" id="IPR027417">
    <property type="entry name" value="P-loop_NTPase"/>
</dbReference>
<evidence type="ECO:0000313" key="2">
    <source>
        <dbReference type="EMBL" id="MCX2941085.1"/>
    </source>
</evidence>
<keyword evidence="2" id="KW-0547">Nucleotide-binding</keyword>
<name>A0ABT3SNH0_9MYCO</name>
<dbReference type="GO" id="GO:0005524">
    <property type="term" value="F:ATP binding"/>
    <property type="evidence" value="ECO:0007669"/>
    <property type="project" value="UniProtKB-KW"/>
</dbReference>
<evidence type="ECO:0000256" key="1">
    <source>
        <dbReference type="SAM" id="MobiDB-lite"/>
    </source>
</evidence>
<dbReference type="Proteomes" id="UP001300745">
    <property type="component" value="Unassembled WGS sequence"/>
</dbReference>
<comment type="caution">
    <text evidence="2">The sequence shown here is derived from an EMBL/GenBank/DDBJ whole genome shotgun (WGS) entry which is preliminary data.</text>
</comment>
<feature type="compositionally biased region" description="Acidic residues" evidence="1">
    <location>
        <begin position="646"/>
        <end position="657"/>
    </location>
</feature>
<dbReference type="EMBL" id="JAPJDO010000057">
    <property type="protein sequence ID" value="MCX2941085.1"/>
    <property type="molecule type" value="Genomic_DNA"/>
</dbReference>
<keyword evidence="2" id="KW-0067">ATP-binding</keyword>
<feature type="region of interest" description="Disordered" evidence="1">
    <location>
        <begin position="640"/>
        <end position="661"/>
    </location>
</feature>
<gene>
    <name evidence="2" type="ORF">ORI27_30790</name>
</gene>
<proteinExistence type="predicted"/>
<dbReference type="SUPFAM" id="SSF52540">
    <property type="entry name" value="P-loop containing nucleoside triphosphate hydrolases"/>
    <property type="match status" value="1"/>
</dbReference>
<protein>
    <submittedName>
        <fullName evidence="2">ATP-binding protein</fullName>
    </submittedName>
</protein>
<accession>A0ABT3SNH0</accession>
<evidence type="ECO:0000313" key="3">
    <source>
        <dbReference type="Proteomes" id="UP001300745"/>
    </source>
</evidence>
<dbReference type="RefSeq" id="WP_266074044.1">
    <property type="nucleotide sequence ID" value="NZ_JAPJDO010000057.1"/>
</dbReference>
<reference evidence="2 3" key="1">
    <citation type="submission" date="2022-11" db="EMBL/GenBank/DDBJ databases">
        <title>Mycobacterium sp. nov.</title>
        <authorList>
            <person name="Papic B."/>
            <person name="Spicic S."/>
            <person name="Duvnjak S."/>
        </authorList>
    </citation>
    <scope>NUCLEOTIDE SEQUENCE [LARGE SCALE GENOMIC DNA]</scope>
    <source>
        <strain evidence="2 3">CVI_P4</strain>
    </source>
</reference>
<keyword evidence="3" id="KW-1185">Reference proteome</keyword>
<sequence length="1164" mass="126781">MSERLAAEIDRSAEADKQGALKLSQGAYVERDVEAAILRRLGSGEVETEIVVGEAGDGKTTLLWSLHRKLSGHSHPILLSAVWFQPDDHGHQALTPDAVVDAVAGTADVVVLLDTADLLLHSEFTTQQTVALLERLTDLGVQTVIATRPREALSLPADLGRRTDLTAYSDDELAAAVPKLVQSYCPANTETPTDATAALKQARARGLVVDRVCSSPLLLRLMFELATPRFPRLEIDVTGLYRQYWDHRVVADLRARSGRALRQKGTDLSTDAGLIGIVMVAAGRPEVKVESAIRRATEAASNAGLHIGNGEIRTAIDTLCQRGVLIESAGSIRFLHQTLFEFAAAQGLANRGCERELPRLLDRLEGAPDDLFLGAVIEQLLILLADDELSQDAVAEAVRRLSRTKQPSLVEIAMMVWAHHPALPGVDPEYLESVHPEAIDRFIRVVPGVHSSADDIIDHLVWIWDHRQPLRPKVVDACAYLARRSPSQVAAFVASQDVIGELAERHRKMVRANATPLLLLDAMLVADPDYARPAAIDLIDKLASDAEGKATIANCLRLIAVRWAAAGSAAFLAEVENTVESIQSRSNDSDAKLVREALSEVIAQHWIQLTDQLPADARTDNWLQQIQELCIALEDIPVRTPKSAGDDDTDNAGEAEDSAAMRGDQSPVLGARLIAVARVVATIDPNDPRVVGTLDQLFDLKGPAATRQLARGSIAYLLINHYPATAEVIDRLGARLAACLPADYNAFEPGAELWAAVARSCLMDSRIPAAHVAAVTAQARGRYPDSVPLWTRRDMLLGLAPAAIAAGDPDATRVYARIRDQDLELPDTETNIFLDNATDRVEQEPELLAPLMIHLAHRVGRSAIIRTLADIDSVQPALREHTSSIIEWIGQLLSGPDRSQGDGARLLLKLATYGIVRADFEQLVALYPRLTHPEAKADVVRTIGRVTLKTMRNDDAIQFLRTLVRTKRDPTPTIRAAPGPRLANPVIVDAARDALLEAFGFQTAPSPSDWDTVFSLTFAPRLSGSRAVDMTGAGNLSLYLTHLVDAGYVPEASRYLCEVIDTLAPITSRQARLGSNRLRVAIGTIVRRASRQDLHGLLEKVEQAPEALSSLMIWAAVRERYDDTRTSIDRLAEHPTLGHEVTKALINRVRIAGRQTFAEVLTPV</sequence>
<dbReference type="SUPFAM" id="SSF48371">
    <property type="entry name" value="ARM repeat"/>
    <property type="match status" value="1"/>
</dbReference>
<organism evidence="2 3">
    <name type="scientific">Mycobacterium pinniadriaticum</name>
    <dbReference type="NCBI Taxonomy" id="2994102"/>
    <lineage>
        <taxon>Bacteria</taxon>
        <taxon>Bacillati</taxon>
        <taxon>Actinomycetota</taxon>
        <taxon>Actinomycetes</taxon>
        <taxon>Mycobacteriales</taxon>
        <taxon>Mycobacteriaceae</taxon>
        <taxon>Mycobacterium</taxon>
    </lineage>
</organism>